<keyword evidence="4 8" id="KW-0540">Nuclease</keyword>
<dbReference type="GO" id="GO:0008859">
    <property type="term" value="F:exoribonuclease II activity"/>
    <property type="evidence" value="ECO:0007669"/>
    <property type="project" value="UniProtKB-UniRule"/>
</dbReference>
<dbReference type="InterPro" id="IPR040476">
    <property type="entry name" value="CSD2"/>
</dbReference>
<dbReference type="GO" id="GO:0006402">
    <property type="term" value="P:mRNA catabolic process"/>
    <property type="evidence" value="ECO:0007669"/>
    <property type="project" value="TreeGrafter"/>
</dbReference>
<name>A0A832LVY3_9BACT</name>
<proteinExistence type="inferred from homology"/>
<dbReference type="PANTHER" id="PTHR23355:SF9">
    <property type="entry name" value="DIS3-LIKE EXONUCLEASE 2"/>
    <property type="match status" value="1"/>
</dbReference>
<dbReference type="EMBL" id="DSZU01000029">
    <property type="protein sequence ID" value="HGV54834.1"/>
    <property type="molecule type" value="Genomic_DNA"/>
</dbReference>
<dbReference type="SMART" id="SM00316">
    <property type="entry name" value="S1"/>
    <property type="match status" value="2"/>
</dbReference>
<evidence type="ECO:0000256" key="8">
    <source>
        <dbReference type="HAMAP-Rule" id="MF_01895"/>
    </source>
</evidence>
<dbReference type="InterPro" id="IPR011805">
    <property type="entry name" value="RNase_R"/>
</dbReference>
<evidence type="ECO:0000256" key="4">
    <source>
        <dbReference type="ARBA" id="ARBA00022722"/>
    </source>
</evidence>
<dbReference type="InterPro" id="IPR012340">
    <property type="entry name" value="NA-bd_OB-fold"/>
</dbReference>
<sequence>MSKKKKKGTPQAKREISLNEETLLSLFKKAKKALLLREIYHYLSIPSHLREEVRKLVKNLVSQGKLVQIRKRRFALPERLSLLKGKLRVHPDGFGFVETMDGQTVFIPPRYLNKALDGDLVLVRIERFAKKGPEGRVISILERPRKNIVGYLVKKDRFFFVEPEDRRLPFEVFIPKKRRQKAKEGHLVVARILQPTSEFGVPLGEIIKDLGDPQRLETHTWATIFTHDLPHEFSEKVEEELEKIPQEVEEEDKIGRVDLRALPLVTIDGENARDFDDAICVKKHSKGYKLWVAIADVAHYVKKDSPLDKEAYLRGTSVYFPNMVIPMFPKKLSNHLCSLNPGVDRLAMVVEIDYTPKGKVRNKKFYEAVIKSHARLTYTEVKEMIVDKKEEVIKKYKNLYPMLLEAAQLAQVLREKRLSRGSLDFDLPEPEIIMNLEGKIENIIKRERNLAHMLIEDFMIAANEAVAEFLTELGYPLLYRIHETPEINKIKELLDFLPLEGIRLKIPEEATPKFFQDLLELFKDHPLSYLYHHMLLRSLKQAKYAPTNVGHFGLASSCYCHFTSPIRRFPDLVVHRALKRALRKKKPPYTEEELEEMGKHLSIRERAAEEAEREVLKKFQAFFMKDKIGEVFSGIIAGVTAFGLFVDLEEYLVSGVVRLADLLDDYYILDEKGICLIGKHRGKIFQIGQKVKVRVKEVDLRRFQINFLLENS</sequence>
<comment type="catalytic activity">
    <reaction evidence="1 8">
        <text>Exonucleolytic cleavage in the 3'- to 5'-direction to yield nucleoside 5'-phosphates.</text>
        <dbReference type="EC" id="3.1.13.1"/>
    </reaction>
</comment>
<dbReference type="InterPro" id="IPR013223">
    <property type="entry name" value="RNase_B_OB_dom"/>
</dbReference>
<evidence type="ECO:0000256" key="5">
    <source>
        <dbReference type="ARBA" id="ARBA00022801"/>
    </source>
</evidence>
<feature type="domain" description="S1 motif" evidence="9">
    <location>
        <begin position="629"/>
        <end position="710"/>
    </location>
</feature>
<dbReference type="Pfam" id="PF08206">
    <property type="entry name" value="OB_RNB"/>
    <property type="match status" value="1"/>
</dbReference>
<evidence type="ECO:0000256" key="6">
    <source>
        <dbReference type="ARBA" id="ARBA00022839"/>
    </source>
</evidence>
<dbReference type="GO" id="GO:0003723">
    <property type="term" value="F:RNA binding"/>
    <property type="evidence" value="ECO:0007669"/>
    <property type="project" value="UniProtKB-UniRule"/>
</dbReference>
<organism evidence="10">
    <name type="scientific">Caldimicrobium thiodismutans</name>
    <dbReference type="NCBI Taxonomy" id="1653476"/>
    <lineage>
        <taxon>Bacteria</taxon>
        <taxon>Pseudomonadati</taxon>
        <taxon>Thermodesulfobacteriota</taxon>
        <taxon>Thermodesulfobacteria</taxon>
        <taxon>Thermodesulfobacteriales</taxon>
        <taxon>Thermodesulfobacteriaceae</taxon>
        <taxon>Caldimicrobium</taxon>
    </lineage>
</organism>
<keyword evidence="6 8" id="KW-0269">Exonuclease</keyword>
<dbReference type="Pfam" id="PF00773">
    <property type="entry name" value="RNB"/>
    <property type="match status" value="1"/>
</dbReference>
<dbReference type="InterPro" id="IPR003029">
    <property type="entry name" value="S1_domain"/>
</dbReference>
<dbReference type="InterPro" id="IPR050180">
    <property type="entry name" value="RNR_Ribonuclease"/>
</dbReference>
<comment type="function">
    <text evidence="8">3'-5' exoribonuclease that releases 5'-nucleoside monophosphates and is involved in maturation of structured RNAs.</text>
</comment>
<dbReference type="CDD" id="cd04471">
    <property type="entry name" value="S1_RNase_R"/>
    <property type="match status" value="1"/>
</dbReference>
<keyword evidence="3 8" id="KW-0963">Cytoplasm</keyword>
<dbReference type="GO" id="GO:0005829">
    <property type="term" value="C:cytosol"/>
    <property type="evidence" value="ECO:0007669"/>
    <property type="project" value="TreeGrafter"/>
</dbReference>
<accession>A0A832LVY3</accession>
<dbReference type="SMART" id="SM00955">
    <property type="entry name" value="RNB"/>
    <property type="match status" value="1"/>
</dbReference>
<protein>
    <recommendedName>
        <fullName evidence="8">Ribonuclease R</fullName>
        <shortName evidence="8">RNase R</shortName>
        <ecNumber evidence="8">3.1.13.1</ecNumber>
    </recommendedName>
</protein>
<keyword evidence="7 8" id="KW-0694">RNA-binding</keyword>
<comment type="similarity">
    <text evidence="8">Belongs to the RNR ribonuclease family. RNase R subfamily.</text>
</comment>
<dbReference type="InterPro" id="IPR001900">
    <property type="entry name" value="RNase_II/R"/>
</dbReference>
<evidence type="ECO:0000256" key="7">
    <source>
        <dbReference type="ARBA" id="ARBA00022884"/>
    </source>
</evidence>
<comment type="caution">
    <text evidence="10">The sequence shown here is derived from an EMBL/GenBank/DDBJ whole genome shotgun (WGS) entry which is preliminary data.</text>
</comment>
<dbReference type="Pfam" id="PF17876">
    <property type="entry name" value="CSD2"/>
    <property type="match status" value="1"/>
</dbReference>
<dbReference type="PROSITE" id="PS50126">
    <property type="entry name" value="S1"/>
    <property type="match status" value="1"/>
</dbReference>
<evidence type="ECO:0000256" key="2">
    <source>
        <dbReference type="ARBA" id="ARBA00004496"/>
    </source>
</evidence>
<reference evidence="10" key="1">
    <citation type="journal article" date="2020" name="mSystems">
        <title>Genome- and Community-Level Interaction Insights into Carbon Utilization and Element Cycling Functions of Hydrothermarchaeota in Hydrothermal Sediment.</title>
        <authorList>
            <person name="Zhou Z."/>
            <person name="Liu Y."/>
            <person name="Xu W."/>
            <person name="Pan J."/>
            <person name="Luo Z.H."/>
            <person name="Li M."/>
        </authorList>
    </citation>
    <scope>NUCLEOTIDE SEQUENCE [LARGE SCALE GENOMIC DNA]</scope>
    <source>
        <strain evidence="10">SpSt-605</strain>
    </source>
</reference>
<dbReference type="InterPro" id="IPR011129">
    <property type="entry name" value="CSD"/>
</dbReference>
<dbReference type="NCBIfam" id="TIGR00358">
    <property type="entry name" value="3_prime_RNase"/>
    <property type="match status" value="1"/>
</dbReference>
<dbReference type="NCBIfam" id="TIGR02063">
    <property type="entry name" value="RNase_R"/>
    <property type="match status" value="1"/>
</dbReference>
<dbReference type="EC" id="3.1.13.1" evidence="8"/>
<dbReference type="PANTHER" id="PTHR23355">
    <property type="entry name" value="RIBONUCLEASE"/>
    <property type="match status" value="1"/>
</dbReference>
<evidence type="ECO:0000259" key="9">
    <source>
        <dbReference type="PROSITE" id="PS50126"/>
    </source>
</evidence>
<keyword evidence="5 8" id="KW-0378">Hydrolase</keyword>
<evidence type="ECO:0000256" key="3">
    <source>
        <dbReference type="ARBA" id="ARBA00022490"/>
    </source>
</evidence>
<dbReference type="SUPFAM" id="SSF50249">
    <property type="entry name" value="Nucleic acid-binding proteins"/>
    <property type="match status" value="4"/>
</dbReference>
<gene>
    <name evidence="8 10" type="primary">rnr</name>
    <name evidence="10" type="ORF">ENT73_01925</name>
</gene>
<comment type="subcellular location">
    <subcellularLocation>
        <location evidence="2 8">Cytoplasm</location>
    </subcellularLocation>
</comment>
<dbReference type="InterPro" id="IPR004476">
    <property type="entry name" value="RNase_II/RNase_R"/>
</dbReference>
<dbReference type="Pfam" id="PF00575">
    <property type="entry name" value="S1"/>
    <property type="match status" value="1"/>
</dbReference>
<dbReference type="Gene3D" id="2.40.50.140">
    <property type="entry name" value="Nucleic acid-binding proteins"/>
    <property type="match status" value="2"/>
</dbReference>
<evidence type="ECO:0000256" key="1">
    <source>
        <dbReference type="ARBA" id="ARBA00001849"/>
    </source>
</evidence>
<dbReference type="AlphaFoldDB" id="A0A832LVY3"/>
<dbReference type="HAMAP" id="MF_01895">
    <property type="entry name" value="RNase_R"/>
    <property type="match status" value="1"/>
</dbReference>
<evidence type="ECO:0000313" key="10">
    <source>
        <dbReference type="EMBL" id="HGV54834.1"/>
    </source>
</evidence>
<dbReference type="SMART" id="SM00357">
    <property type="entry name" value="CSP"/>
    <property type="match status" value="1"/>
</dbReference>